<dbReference type="CDD" id="cd06170">
    <property type="entry name" value="LuxR_C_like"/>
    <property type="match status" value="1"/>
</dbReference>
<dbReference type="AlphaFoldDB" id="A0A5N7MN29"/>
<dbReference type="SUPFAM" id="SSF52172">
    <property type="entry name" value="CheY-like"/>
    <property type="match status" value="1"/>
</dbReference>
<dbReference type="InterPro" id="IPR000792">
    <property type="entry name" value="Tscrpt_reg_LuxR_C"/>
</dbReference>
<proteinExistence type="predicted"/>
<protein>
    <submittedName>
        <fullName evidence="3">Response regulator transcription factor</fullName>
    </submittedName>
</protein>
<sequence>MINIGRDAQSMDQDAVYSEPFRPLAQQARSHVATVLVCQNNFIRSGIEHILSGTRFVILAEADEQTLEAPALCLIYPDQAANDVCETVTRLKPRWPSARMVLLSEHWDPAAVTHAFQAGLDGLCPTTMSHEALVLALELVVLGERFIPADLGLALLNAQPRGYEVGFGLSAAAVPANNGPSGKSLSGREAQILHLITQGAANKVIARELGLAEATVKVHVKAILRKVKVSNRTQAAMWAKQHMNGHPQDALRDAAE</sequence>
<dbReference type="GO" id="GO:0006355">
    <property type="term" value="P:regulation of DNA-templated transcription"/>
    <property type="evidence" value="ECO:0007669"/>
    <property type="project" value="InterPro"/>
</dbReference>
<feature type="domain" description="HTH luxR-type" evidence="2">
    <location>
        <begin position="178"/>
        <end position="243"/>
    </location>
</feature>
<dbReference type="SMART" id="SM00421">
    <property type="entry name" value="HTH_LUXR"/>
    <property type="match status" value="1"/>
</dbReference>
<dbReference type="PRINTS" id="PR00038">
    <property type="entry name" value="HTHLUXR"/>
</dbReference>
<evidence type="ECO:0000259" key="2">
    <source>
        <dbReference type="PROSITE" id="PS50043"/>
    </source>
</evidence>
<dbReference type="GO" id="GO:0003677">
    <property type="term" value="F:DNA binding"/>
    <property type="evidence" value="ECO:0007669"/>
    <property type="project" value="UniProtKB-KW"/>
</dbReference>
<dbReference type="InterPro" id="IPR016032">
    <property type="entry name" value="Sig_transdc_resp-reg_C-effctor"/>
</dbReference>
<evidence type="ECO:0000256" key="1">
    <source>
        <dbReference type="ARBA" id="ARBA00023125"/>
    </source>
</evidence>
<dbReference type="PROSITE" id="PS50043">
    <property type="entry name" value="HTH_LUXR_2"/>
    <property type="match status" value="1"/>
</dbReference>
<dbReference type="OrthoDB" id="7826527at2"/>
<dbReference type="EMBL" id="VOSK01000144">
    <property type="protein sequence ID" value="MPR28425.1"/>
    <property type="molecule type" value="Genomic_DNA"/>
</dbReference>
<dbReference type="Proteomes" id="UP000403266">
    <property type="component" value="Unassembled WGS sequence"/>
</dbReference>
<dbReference type="InterPro" id="IPR039420">
    <property type="entry name" value="WalR-like"/>
</dbReference>
<evidence type="ECO:0000313" key="4">
    <source>
        <dbReference type="Proteomes" id="UP000403266"/>
    </source>
</evidence>
<dbReference type="PANTHER" id="PTHR43214:SF42">
    <property type="entry name" value="TRANSCRIPTIONAL REGULATORY PROTEIN DESR"/>
    <property type="match status" value="1"/>
</dbReference>
<gene>
    <name evidence="3" type="ORF">FS320_25565</name>
</gene>
<dbReference type="Gene3D" id="3.40.50.2300">
    <property type="match status" value="1"/>
</dbReference>
<dbReference type="PROSITE" id="PS00622">
    <property type="entry name" value="HTH_LUXR_1"/>
    <property type="match status" value="1"/>
</dbReference>
<dbReference type="Pfam" id="PF00196">
    <property type="entry name" value="GerE"/>
    <property type="match status" value="1"/>
</dbReference>
<reference evidence="3 4" key="1">
    <citation type="journal article" date="2019" name="Syst. Appl. Microbiol.">
        <title>Microvirga tunisiensis sp. nov., a root nodule symbiotic bacterium isolated from Lupinus micranthus and L. luteus grown in Northern Tunisia.</title>
        <authorList>
            <person name="Msaddak A."/>
            <person name="Rejili M."/>
            <person name="Duran D."/>
            <person name="Mars M."/>
            <person name="Palacios J.M."/>
            <person name="Ruiz-Argueso T."/>
            <person name="Rey L."/>
            <person name="Imperial J."/>
        </authorList>
    </citation>
    <scope>NUCLEOTIDE SEQUENCE [LARGE SCALE GENOMIC DNA]</scope>
    <source>
        <strain evidence="3 4">Lmie10</strain>
    </source>
</reference>
<accession>A0A5N7MN29</accession>
<evidence type="ECO:0000313" key="3">
    <source>
        <dbReference type="EMBL" id="MPR28425.1"/>
    </source>
</evidence>
<dbReference type="SUPFAM" id="SSF46894">
    <property type="entry name" value="C-terminal effector domain of the bipartite response regulators"/>
    <property type="match status" value="1"/>
</dbReference>
<name>A0A5N7MN29_9HYPH</name>
<comment type="caution">
    <text evidence="3">The sequence shown here is derived from an EMBL/GenBank/DDBJ whole genome shotgun (WGS) entry which is preliminary data.</text>
</comment>
<keyword evidence="1" id="KW-0238">DNA-binding</keyword>
<dbReference type="PANTHER" id="PTHR43214">
    <property type="entry name" value="TWO-COMPONENT RESPONSE REGULATOR"/>
    <property type="match status" value="1"/>
</dbReference>
<keyword evidence="4" id="KW-1185">Reference proteome</keyword>
<dbReference type="InterPro" id="IPR011006">
    <property type="entry name" value="CheY-like_superfamily"/>
</dbReference>
<organism evidence="3 4">
    <name type="scientific">Microvirga tunisiensis</name>
    <dbReference type="NCBI Taxonomy" id="2108360"/>
    <lineage>
        <taxon>Bacteria</taxon>
        <taxon>Pseudomonadati</taxon>
        <taxon>Pseudomonadota</taxon>
        <taxon>Alphaproteobacteria</taxon>
        <taxon>Hyphomicrobiales</taxon>
        <taxon>Methylobacteriaceae</taxon>
        <taxon>Microvirga</taxon>
    </lineage>
</organism>